<dbReference type="AlphaFoldDB" id="A0A9N7URE6"/>
<accession>A0A9N7URE6</accession>
<name>A0A9N7URE6_PLEPL</name>
<gene>
    <name evidence="2" type="ORF">PLEPLA_LOCUS22973</name>
</gene>
<evidence type="ECO:0000313" key="3">
    <source>
        <dbReference type="Proteomes" id="UP001153269"/>
    </source>
</evidence>
<feature type="region of interest" description="Disordered" evidence="1">
    <location>
        <begin position="101"/>
        <end position="135"/>
    </location>
</feature>
<reference evidence="2" key="1">
    <citation type="submission" date="2020-03" db="EMBL/GenBank/DDBJ databases">
        <authorList>
            <person name="Weist P."/>
        </authorList>
    </citation>
    <scope>NUCLEOTIDE SEQUENCE</scope>
</reference>
<organism evidence="2 3">
    <name type="scientific">Pleuronectes platessa</name>
    <name type="common">European plaice</name>
    <dbReference type="NCBI Taxonomy" id="8262"/>
    <lineage>
        <taxon>Eukaryota</taxon>
        <taxon>Metazoa</taxon>
        <taxon>Chordata</taxon>
        <taxon>Craniata</taxon>
        <taxon>Vertebrata</taxon>
        <taxon>Euteleostomi</taxon>
        <taxon>Actinopterygii</taxon>
        <taxon>Neopterygii</taxon>
        <taxon>Teleostei</taxon>
        <taxon>Neoteleostei</taxon>
        <taxon>Acanthomorphata</taxon>
        <taxon>Carangaria</taxon>
        <taxon>Pleuronectiformes</taxon>
        <taxon>Pleuronectoidei</taxon>
        <taxon>Pleuronectidae</taxon>
        <taxon>Pleuronectes</taxon>
    </lineage>
</organism>
<protein>
    <submittedName>
        <fullName evidence="2">Uncharacterized protein</fullName>
    </submittedName>
</protein>
<evidence type="ECO:0000256" key="1">
    <source>
        <dbReference type="SAM" id="MobiDB-lite"/>
    </source>
</evidence>
<proteinExistence type="predicted"/>
<sequence length="179" mass="20077">MDDKANARLTARKCEGCRGSRHVRHVDTSVVVQRVRSRGAVIYVGTRHREKTFWLARRLSGRDRPVPAACTWLLRRRAETRVRESQEASLVRSSVLRRNRRRAPGRSIIPHQASPQVTQASEGRRAEGAWSEGGGGGCRECDTLRDALCLRVEETRTRLLLGPVSALKPISCYDTVPVP</sequence>
<evidence type="ECO:0000313" key="2">
    <source>
        <dbReference type="EMBL" id="CAB1434865.1"/>
    </source>
</evidence>
<keyword evidence="3" id="KW-1185">Reference proteome</keyword>
<comment type="caution">
    <text evidence="2">The sequence shown here is derived from an EMBL/GenBank/DDBJ whole genome shotgun (WGS) entry which is preliminary data.</text>
</comment>
<dbReference type="Proteomes" id="UP001153269">
    <property type="component" value="Unassembled WGS sequence"/>
</dbReference>
<dbReference type="EMBL" id="CADEAL010001702">
    <property type="protein sequence ID" value="CAB1434865.1"/>
    <property type="molecule type" value="Genomic_DNA"/>
</dbReference>